<dbReference type="PANTHER" id="PTHR16305">
    <property type="entry name" value="TESTICULAR SOLUBLE ADENYLYL CYCLASE"/>
    <property type="match status" value="1"/>
</dbReference>
<dbReference type="STRING" id="554083.BKD30_08645"/>
<dbReference type="GO" id="GO:0005737">
    <property type="term" value="C:cytoplasm"/>
    <property type="evidence" value="ECO:0007669"/>
    <property type="project" value="TreeGrafter"/>
</dbReference>
<dbReference type="GO" id="GO:0005524">
    <property type="term" value="F:ATP binding"/>
    <property type="evidence" value="ECO:0007669"/>
    <property type="project" value="UniProtKB-KW"/>
</dbReference>
<dbReference type="InterPro" id="IPR016032">
    <property type="entry name" value="Sig_transdc_resp-reg_C-effctor"/>
</dbReference>
<dbReference type="GO" id="GO:0003677">
    <property type="term" value="F:DNA binding"/>
    <property type="evidence" value="ECO:0007669"/>
    <property type="project" value="InterPro"/>
</dbReference>
<dbReference type="Pfam" id="PF00196">
    <property type="entry name" value="GerE"/>
    <property type="match status" value="1"/>
</dbReference>
<dbReference type="SUPFAM" id="SSF46894">
    <property type="entry name" value="C-terminal effector domain of the bipartite response regulators"/>
    <property type="match status" value="1"/>
</dbReference>
<dbReference type="InterPro" id="IPR000792">
    <property type="entry name" value="Tscrpt_reg_LuxR_C"/>
</dbReference>
<keyword evidence="2" id="KW-0067">ATP-binding</keyword>
<dbReference type="InterPro" id="IPR027417">
    <property type="entry name" value="P-loop_NTPase"/>
</dbReference>
<dbReference type="SUPFAM" id="SSF52540">
    <property type="entry name" value="P-loop containing nucleoside triphosphate hydrolases"/>
    <property type="match status" value="1"/>
</dbReference>
<dbReference type="PROSITE" id="PS50043">
    <property type="entry name" value="HTH_LUXR_2"/>
    <property type="match status" value="1"/>
</dbReference>
<accession>A0A1R1LA51</accession>
<keyword evidence="5" id="KW-1185">Reference proteome</keyword>
<name>A0A1R1LA51_9MICC</name>
<evidence type="ECO:0000313" key="4">
    <source>
        <dbReference type="EMBL" id="OMH24425.1"/>
    </source>
</evidence>
<dbReference type="GO" id="GO:0004016">
    <property type="term" value="F:adenylate cyclase activity"/>
    <property type="evidence" value="ECO:0007669"/>
    <property type="project" value="TreeGrafter"/>
</dbReference>
<dbReference type="Gene3D" id="1.10.10.10">
    <property type="entry name" value="Winged helix-like DNA-binding domain superfamily/Winged helix DNA-binding domain"/>
    <property type="match status" value="1"/>
</dbReference>
<dbReference type="InterPro" id="IPR036388">
    <property type="entry name" value="WH-like_DNA-bd_sf"/>
</dbReference>
<dbReference type="SMART" id="SM00421">
    <property type="entry name" value="HTH_LUXR"/>
    <property type="match status" value="1"/>
</dbReference>
<dbReference type="PROSITE" id="PS50890">
    <property type="entry name" value="PUA"/>
    <property type="match status" value="1"/>
</dbReference>
<comment type="caution">
    <text evidence="4">The sequence shown here is derived from an EMBL/GenBank/DDBJ whole genome shotgun (WGS) entry which is preliminary data.</text>
</comment>
<dbReference type="InterPro" id="IPR003593">
    <property type="entry name" value="AAA+_ATPase"/>
</dbReference>
<dbReference type="OrthoDB" id="134933at2"/>
<dbReference type="CDD" id="cd06170">
    <property type="entry name" value="LuxR_C_like"/>
    <property type="match status" value="1"/>
</dbReference>
<dbReference type="PRINTS" id="PR00038">
    <property type="entry name" value="HTHLUXR"/>
</dbReference>
<dbReference type="RefSeq" id="WP_076704016.1">
    <property type="nucleotide sequence ID" value="NZ_MRDE01000057.1"/>
</dbReference>
<dbReference type="PROSITE" id="PS00622">
    <property type="entry name" value="HTH_LUXR_1"/>
    <property type="match status" value="1"/>
</dbReference>
<proteinExistence type="predicted"/>
<evidence type="ECO:0000256" key="2">
    <source>
        <dbReference type="ARBA" id="ARBA00022840"/>
    </source>
</evidence>
<dbReference type="GO" id="GO:0006355">
    <property type="term" value="P:regulation of DNA-templated transcription"/>
    <property type="evidence" value="ECO:0007669"/>
    <property type="project" value="InterPro"/>
</dbReference>
<dbReference type="Proteomes" id="UP000187085">
    <property type="component" value="Unassembled WGS sequence"/>
</dbReference>
<evidence type="ECO:0000313" key="5">
    <source>
        <dbReference type="Proteomes" id="UP000187085"/>
    </source>
</evidence>
<evidence type="ECO:0000259" key="3">
    <source>
        <dbReference type="PROSITE" id="PS50043"/>
    </source>
</evidence>
<evidence type="ECO:0000256" key="1">
    <source>
        <dbReference type="ARBA" id="ARBA00022741"/>
    </source>
</evidence>
<dbReference type="EMBL" id="MRDE01000057">
    <property type="protein sequence ID" value="OMH24425.1"/>
    <property type="molecule type" value="Genomic_DNA"/>
</dbReference>
<dbReference type="Pfam" id="PF13191">
    <property type="entry name" value="AAA_16"/>
    <property type="match status" value="1"/>
</dbReference>
<dbReference type="InterPro" id="IPR041664">
    <property type="entry name" value="AAA_16"/>
</dbReference>
<dbReference type="AlphaFoldDB" id="A0A1R1LA51"/>
<feature type="domain" description="HTH luxR-type" evidence="3">
    <location>
        <begin position="858"/>
        <end position="923"/>
    </location>
</feature>
<organism evidence="4 5">
    <name type="scientific">Tersicoccus phoenicis</name>
    <dbReference type="NCBI Taxonomy" id="554083"/>
    <lineage>
        <taxon>Bacteria</taxon>
        <taxon>Bacillati</taxon>
        <taxon>Actinomycetota</taxon>
        <taxon>Actinomycetes</taxon>
        <taxon>Micrococcales</taxon>
        <taxon>Micrococcaceae</taxon>
        <taxon>Tersicoccus</taxon>
    </lineage>
</organism>
<protein>
    <recommendedName>
        <fullName evidence="3">HTH luxR-type domain-containing protein</fullName>
    </recommendedName>
</protein>
<sequence>MTDPELRGAELRGPAVTLVGRTRELARLRRLVEDARRSRAGAAVLSGAPGVGKTALLEQIGAICPDFRVLWVRGSPRFSGVPLAALSVLLEPLTGYLDRLSAPRRAVVEGALALGPPVTGEIALATGVADLMRIAARDRPLLLLLDDAQHLDDGSVAVLGFLSTQLQNDQVAAFAAVPDHVRLDTEYERIRVEGLAVDDARAMLAQHGLTLGHDILTELVRATAGNPLAILESARSPEITDFVLSDHARVPSAASARLVRAYSHQLTALSAVERRAAVLIACEQRLTLEMLAGALTGEDDAPVDPIGADTGLARATVDSLVARDVARTSGQAVDVRHPLIRQAVLAMVGADELRHAHAALARALTAQGWPDAALWQRVAASAGPDDEISAALAEHAEECVRRQDRARASRSFEQAAELSTDRRTRAGLLLRAAVNATHVSTRVGDLLEEAMREADTVALREEIALYRALIHSWDGQEPPRPGPVPDTLAPLHAAVRAQLMMVELRVDEAPGAMSRLGALTPALATHPVAALVPVARGMLGYLTGELTADDLDRVRRSVAAHEDVQYSLAAALLLLFVHDLAGARSALAHARGTAERTGGLAALPWLTAGEAWISVESGDLAGGLRRAGEAVRISPVYSGRLSLALAATVAARAMVYSGTPYDVAVDSLPPESPALMRVLLGQLRAADLVSRGRAADAVKILDPLHRAVRGLGLSGPLPLSVATDLAEAQLRAGRVLSAQRLARAVRTALGEADPYPLAAVLRARCTVIACAPDEVNDVAAAVLDHGPGEGNAWLQALLTLLVATRAAAGGLRSPAIAETVRRHAALAADTFELLQSPRWRELAAALRDRAADAAGTADPRDRFGLTVRERQIAQQVLTGATTATVAQRLHLSEKTVEGNLTRIYRKAQVHSRTELMARLQRGTGQNTGRD</sequence>
<keyword evidence="1" id="KW-0547">Nucleotide-binding</keyword>
<dbReference type="PANTHER" id="PTHR16305:SF35">
    <property type="entry name" value="TRANSCRIPTIONAL ACTIVATOR DOMAIN"/>
    <property type="match status" value="1"/>
</dbReference>
<gene>
    <name evidence="4" type="ORF">BKD30_08645</name>
</gene>
<reference evidence="4 5" key="1">
    <citation type="submission" date="2016-12" db="EMBL/GenBank/DDBJ databases">
        <title>Draft genome of Tersicoccus phoenicis 1P05MA.</title>
        <authorList>
            <person name="Nakajima Y."/>
            <person name="Yoshizawa S."/>
            <person name="Nakamura K."/>
            <person name="Ogura Y."/>
            <person name="Hayashi T."/>
            <person name="Kogure K."/>
        </authorList>
    </citation>
    <scope>NUCLEOTIDE SEQUENCE [LARGE SCALE GENOMIC DNA]</scope>
    <source>
        <strain evidence="4 5">1p05MA</strain>
    </source>
</reference>
<dbReference type="Gene3D" id="3.40.50.300">
    <property type="entry name" value="P-loop containing nucleotide triphosphate hydrolases"/>
    <property type="match status" value="1"/>
</dbReference>
<dbReference type="SMART" id="SM00382">
    <property type="entry name" value="AAA"/>
    <property type="match status" value="1"/>
</dbReference>